<dbReference type="Pfam" id="PF07677">
    <property type="entry name" value="A2M_recep"/>
    <property type="match status" value="1"/>
</dbReference>
<organism evidence="5 6">
    <name type="scientific">Allacma fusca</name>
    <dbReference type="NCBI Taxonomy" id="39272"/>
    <lineage>
        <taxon>Eukaryota</taxon>
        <taxon>Metazoa</taxon>
        <taxon>Ecdysozoa</taxon>
        <taxon>Arthropoda</taxon>
        <taxon>Hexapoda</taxon>
        <taxon>Collembola</taxon>
        <taxon>Symphypleona</taxon>
        <taxon>Sminthuridae</taxon>
        <taxon>Allacma</taxon>
    </lineage>
</organism>
<feature type="transmembrane region" description="Helical" evidence="3">
    <location>
        <begin position="106"/>
        <end position="124"/>
    </location>
</feature>
<keyword evidence="2" id="KW-0882">Thioester bond</keyword>
<dbReference type="InterPro" id="IPR050473">
    <property type="entry name" value="A2M/Complement_sys"/>
</dbReference>
<dbReference type="Proteomes" id="UP000708208">
    <property type="component" value="Unassembled WGS sequence"/>
</dbReference>
<gene>
    <name evidence="5" type="ORF">AFUS01_LOCUS7892</name>
</gene>
<dbReference type="AlphaFoldDB" id="A0A8J2JJS0"/>
<dbReference type="InterPro" id="IPR009048">
    <property type="entry name" value="A-macroglobulin_rcpt-bd"/>
</dbReference>
<dbReference type="PANTHER" id="PTHR11412">
    <property type="entry name" value="MACROGLOBULIN / COMPLEMENT"/>
    <property type="match status" value="1"/>
</dbReference>
<dbReference type="EMBL" id="CAJVCH010053912">
    <property type="protein sequence ID" value="CAG7718505.1"/>
    <property type="molecule type" value="Genomic_DNA"/>
</dbReference>
<dbReference type="SMART" id="SM01361">
    <property type="entry name" value="A2M_recep"/>
    <property type="match status" value="1"/>
</dbReference>
<protein>
    <recommendedName>
        <fullName evidence="4">Alpha-macroglobulin receptor-binding domain-containing protein</fullName>
    </recommendedName>
</protein>
<name>A0A8J2JJS0_9HEXA</name>
<keyword evidence="3" id="KW-0472">Membrane</keyword>
<keyword evidence="1" id="KW-0732">Signal</keyword>
<dbReference type="OrthoDB" id="9998011at2759"/>
<evidence type="ECO:0000256" key="2">
    <source>
        <dbReference type="ARBA" id="ARBA00022966"/>
    </source>
</evidence>
<comment type="caution">
    <text evidence="5">The sequence shown here is derived from an EMBL/GenBank/DDBJ whole genome shotgun (WGS) entry which is preliminary data.</text>
</comment>
<proteinExistence type="predicted"/>
<keyword evidence="3" id="KW-0812">Transmembrane</keyword>
<evidence type="ECO:0000256" key="1">
    <source>
        <dbReference type="ARBA" id="ARBA00022729"/>
    </source>
</evidence>
<feature type="domain" description="Alpha-macroglobulin receptor-binding" evidence="4">
    <location>
        <begin position="1"/>
        <end position="61"/>
    </location>
</feature>
<evidence type="ECO:0000259" key="4">
    <source>
        <dbReference type="SMART" id="SM01361"/>
    </source>
</evidence>
<dbReference type="PANTHER" id="PTHR11412:SF136">
    <property type="entry name" value="CD109 ANTIGEN"/>
    <property type="match status" value="1"/>
</dbReference>
<evidence type="ECO:0000256" key="3">
    <source>
        <dbReference type="SAM" id="Phobius"/>
    </source>
</evidence>
<keyword evidence="6" id="KW-1185">Reference proteome</keyword>
<keyword evidence="3" id="KW-1133">Transmembrane helix</keyword>
<evidence type="ECO:0000313" key="5">
    <source>
        <dbReference type="EMBL" id="CAG7718505.1"/>
    </source>
</evidence>
<dbReference type="GO" id="GO:0005576">
    <property type="term" value="C:extracellular region"/>
    <property type="evidence" value="ECO:0007669"/>
    <property type="project" value="InterPro"/>
</dbReference>
<sequence>IKRYETDDANSKVTVYFNELNRTEVCPTVSAYRVFPVARQAPSYVTVYDYYDNSRRARQFYSPPKTTICDICEETQCTQECLVARKQQQDAEKENNNARRGGSSSAMMHIPSLLTMTLIILIFMKMN</sequence>
<evidence type="ECO:0000313" key="6">
    <source>
        <dbReference type="Proteomes" id="UP000708208"/>
    </source>
</evidence>
<reference evidence="5" key="1">
    <citation type="submission" date="2021-06" db="EMBL/GenBank/DDBJ databases">
        <authorList>
            <person name="Hodson N. C."/>
            <person name="Mongue J. A."/>
            <person name="Jaron S. K."/>
        </authorList>
    </citation>
    <scope>NUCLEOTIDE SEQUENCE</scope>
</reference>
<accession>A0A8J2JJS0</accession>
<feature type="non-terminal residue" evidence="5">
    <location>
        <position position="1"/>
    </location>
</feature>